<organism evidence="1 2">
    <name type="scientific">Cinchona calisaya</name>
    <dbReference type="NCBI Taxonomy" id="153742"/>
    <lineage>
        <taxon>Eukaryota</taxon>
        <taxon>Viridiplantae</taxon>
        <taxon>Streptophyta</taxon>
        <taxon>Embryophyta</taxon>
        <taxon>Tracheophyta</taxon>
        <taxon>Spermatophyta</taxon>
        <taxon>Magnoliopsida</taxon>
        <taxon>eudicotyledons</taxon>
        <taxon>Gunneridae</taxon>
        <taxon>Pentapetalae</taxon>
        <taxon>asterids</taxon>
        <taxon>lamiids</taxon>
        <taxon>Gentianales</taxon>
        <taxon>Rubiaceae</taxon>
        <taxon>Cinchonoideae</taxon>
        <taxon>Cinchoneae</taxon>
        <taxon>Cinchona</taxon>
    </lineage>
</organism>
<dbReference type="Proteomes" id="UP001630127">
    <property type="component" value="Unassembled WGS sequence"/>
</dbReference>
<dbReference type="EMBL" id="JBJUIK010000003">
    <property type="protein sequence ID" value="KAL3533389.1"/>
    <property type="molecule type" value="Genomic_DNA"/>
</dbReference>
<evidence type="ECO:0000313" key="2">
    <source>
        <dbReference type="Proteomes" id="UP001630127"/>
    </source>
</evidence>
<accession>A0ABD3AQS7</accession>
<keyword evidence="2" id="KW-1185">Reference proteome</keyword>
<sequence>MQLHKVIIELDSTVALQLLLVLLGKAEVIEKYRRKAKKSKFFYVLDTMVSNLDTVELRPKLLSGSGIAPRVEPKFAFGSDRHQCSSRKMPKYPIPQCRAKILEP</sequence>
<reference evidence="1 2" key="1">
    <citation type="submission" date="2024-11" db="EMBL/GenBank/DDBJ databases">
        <title>A near-complete genome assembly of Cinchona calisaya.</title>
        <authorList>
            <person name="Lian D.C."/>
            <person name="Zhao X.W."/>
            <person name="Wei L."/>
        </authorList>
    </citation>
    <scope>NUCLEOTIDE SEQUENCE [LARGE SCALE GENOMIC DNA]</scope>
    <source>
        <tissue evidence="1">Nenye</tissue>
    </source>
</reference>
<comment type="caution">
    <text evidence="1">The sequence shown here is derived from an EMBL/GenBank/DDBJ whole genome shotgun (WGS) entry which is preliminary data.</text>
</comment>
<gene>
    <name evidence="1" type="ORF">ACH5RR_006910</name>
</gene>
<evidence type="ECO:0000313" key="1">
    <source>
        <dbReference type="EMBL" id="KAL3533389.1"/>
    </source>
</evidence>
<protein>
    <submittedName>
        <fullName evidence="1">Uncharacterized protein</fullName>
    </submittedName>
</protein>
<name>A0ABD3AQS7_9GENT</name>
<proteinExistence type="predicted"/>
<dbReference type="AlphaFoldDB" id="A0ABD3AQS7"/>